<dbReference type="Proteomes" id="UP000008703">
    <property type="component" value="Chromosome"/>
</dbReference>
<evidence type="ECO:0000313" key="3">
    <source>
        <dbReference type="EMBL" id="AEM80139.1"/>
    </source>
</evidence>
<proteinExistence type="predicted"/>
<dbReference type="Pfam" id="PF25232">
    <property type="entry name" value="DUF7848"/>
    <property type="match status" value="1"/>
</dbReference>
<dbReference type="HOGENOM" id="CLU_1958443_0_0_11"/>
<keyword evidence="4" id="KW-1185">Reference proteome</keyword>
<dbReference type="EMBL" id="CP002994">
    <property type="protein sequence ID" value="AEM80139.1"/>
    <property type="molecule type" value="Genomic_DNA"/>
</dbReference>
<dbReference type="KEGG" id="svl:Strvi_0351"/>
<dbReference type="InterPro" id="IPR057170">
    <property type="entry name" value="DUF7848"/>
</dbReference>
<evidence type="ECO:0000259" key="2">
    <source>
        <dbReference type="Pfam" id="PF25232"/>
    </source>
</evidence>
<organism evidence="3 4">
    <name type="scientific">Streptomyces violaceusniger (strain Tu 4113)</name>
    <dbReference type="NCBI Taxonomy" id="653045"/>
    <lineage>
        <taxon>Bacteria</taxon>
        <taxon>Bacillati</taxon>
        <taxon>Actinomycetota</taxon>
        <taxon>Actinomycetes</taxon>
        <taxon>Kitasatosporales</taxon>
        <taxon>Streptomycetaceae</taxon>
        <taxon>Streptomyces</taxon>
        <taxon>Streptomyces violaceusniger group</taxon>
    </lineage>
</organism>
<reference evidence="3" key="1">
    <citation type="submission" date="2011-08" db="EMBL/GenBank/DDBJ databases">
        <title>Complete sequence of chromosome of Streptomyces violaceusniger Tu 4113.</title>
        <authorList>
            <consortium name="US DOE Joint Genome Institute"/>
            <person name="Lucas S."/>
            <person name="Han J."/>
            <person name="Lapidus A."/>
            <person name="Cheng J.-F."/>
            <person name="Goodwin L."/>
            <person name="Pitluck S."/>
            <person name="Peters L."/>
            <person name="Ivanova N."/>
            <person name="Daligault H."/>
            <person name="Detter J.C."/>
            <person name="Han C."/>
            <person name="Tapia R."/>
            <person name="Land M."/>
            <person name="Hauser L."/>
            <person name="Kyrpides N."/>
            <person name="Ivanova N."/>
            <person name="Pagani I."/>
            <person name="Hagen A."/>
            <person name="Katz L."/>
            <person name="Fiedler H.-P."/>
            <person name="Keasling J."/>
            <person name="Fortman J."/>
            <person name="Woyke T."/>
        </authorList>
    </citation>
    <scope>NUCLEOTIDE SEQUENCE [LARGE SCALE GENOMIC DNA]</scope>
    <source>
        <strain evidence="3">Tu 4113</strain>
    </source>
</reference>
<sequence length="128" mass="13627">MSAGNGITRGRYRFAEWTLTAMPAMAVRHFGKCLTCGERSADTADADDAQMWCLKHAGLTHHSGYELSAFQYFNAAMTDPGEEPHANWTEVTPRLGAECPGGPRPPAATHRRGTGPGDGERVSPGGPG</sequence>
<evidence type="ECO:0000256" key="1">
    <source>
        <dbReference type="SAM" id="MobiDB-lite"/>
    </source>
</evidence>
<feature type="region of interest" description="Disordered" evidence="1">
    <location>
        <begin position="93"/>
        <end position="128"/>
    </location>
</feature>
<name>G2PB87_STRV4</name>
<accession>G2PB87</accession>
<gene>
    <name evidence="3" type="ORF">Strvi_0351</name>
</gene>
<evidence type="ECO:0000313" key="4">
    <source>
        <dbReference type="Proteomes" id="UP000008703"/>
    </source>
</evidence>
<feature type="domain" description="DUF7848" evidence="2">
    <location>
        <begin position="8"/>
        <end position="77"/>
    </location>
</feature>
<dbReference type="eggNOG" id="ENOG50328IQ">
    <property type="taxonomic scope" value="Bacteria"/>
</dbReference>
<dbReference type="AlphaFoldDB" id="G2PB87"/>
<protein>
    <recommendedName>
        <fullName evidence="2">DUF7848 domain-containing protein</fullName>
    </recommendedName>
</protein>